<dbReference type="Pfam" id="PF14244">
    <property type="entry name" value="Retrotran_gag_3"/>
    <property type="match status" value="1"/>
</dbReference>
<dbReference type="AlphaFoldDB" id="A0A1Q3C2E2"/>
<accession>A0A1Q3C2E2</accession>
<evidence type="ECO:0000313" key="2">
    <source>
        <dbReference type="EMBL" id="GAV74420.1"/>
    </source>
</evidence>
<protein>
    <submittedName>
        <fullName evidence="2">UBN2_3 domain-containing protein</fullName>
    </submittedName>
</protein>
<gene>
    <name evidence="2" type="ORF">CFOL_v3_17900</name>
</gene>
<dbReference type="Proteomes" id="UP000187406">
    <property type="component" value="Unassembled WGS sequence"/>
</dbReference>
<evidence type="ECO:0000259" key="1">
    <source>
        <dbReference type="Pfam" id="PF14244"/>
    </source>
</evidence>
<dbReference type="PANTHER" id="PTHR37610:SF47">
    <property type="entry name" value="RETROTRANSPOSON COPIA-LIKE N-TERMINAL DOMAIN-CONTAINING PROTEIN"/>
    <property type="match status" value="1"/>
</dbReference>
<comment type="caution">
    <text evidence="2">The sequence shown here is derived from an EMBL/GenBank/DDBJ whole genome shotgun (WGS) entry which is preliminary data.</text>
</comment>
<keyword evidence="3" id="KW-1185">Reference proteome</keyword>
<organism evidence="2 3">
    <name type="scientific">Cephalotus follicularis</name>
    <name type="common">Albany pitcher plant</name>
    <dbReference type="NCBI Taxonomy" id="3775"/>
    <lineage>
        <taxon>Eukaryota</taxon>
        <taxon>Viridiplantae</taxon>
        <taxon>Streptophyta</taxon>
        <taxon>Embryophyta</taxon>
        <taxon>Tracheophyta</taxon>
        <taxon>Spermatophyta</taxon>
        <taxon>Magnoliopsida</taxon>
        <taxon>eudicotyledons</taxon>
        <taxon>Gunneridae</taxon>
        <taxon>Pentapetalae</taxon>
        <taxon>rosids</taxon>
        <taxon>fabids</taxon>
        <taxon>Oxalidales</taxon>
        <taxon>Cephalotaceae</taxon>
        <taxon>Cephalotus</taxon>
    </lineage>
</organism>
<evidence type="ECO:0000313" key="3">
    <source>
        <dbReference type="Proteomes" id="UP000187406"/>
    </source>
</evidence>
<dbReference type="OrthoDB" id="1725534at2759"/>
<feature type="non-terminal residue" evidence="2">
    <location>
        <position position="1"/>
    </location>
</feature>
<dbReference type="PANTHER" id="PTHR37610">
    <property type="entry name" value="CCHC-TYPE DOMAIN-CONTAINING PROTEIN"/>
    <property type="match status" value="1"/>
</dbReference>
<proteinExistence type="predicted"/>
<dbReference type="EMBL" id="BDDD01001233">
    <property type="protein sequence ID" value="GAV74420.1"/>
    <property type="molecule type" value="Genomic_DNA"/>
</dbReference>
<name>A0A1Q3C2E2_CEPFO</name>
<dbReference type="InParanoid" id="A0A1Q3C2E2"/>
<feature type="domain" description="Retrotransposon Copia-like N-terminal" evidence="1">
    <location>
        <begin position="5"/>
        <end position="38"/>
    </location>
</feature>
<sequence length="188" mass="21763">GAPLITGHILNGQNYLQWSRSVMMFVCGRGKDDYLTGAAPQAAKEDLKFKGWKSENNMVMSRLINSMTNDVGENFILHETTQEIWEAARKTYSDTEDTTEAFEIEGILHDFLKGDLPVTQYFSHLTRYWQQLDMYETTKWNCPTDAAKYKKIVEKKRIYKFLLGLNKNLDEVRGQIYLTSGKLPQKFT</sequence>
<dbReference type="InterPro" id="IPR029472">
    <property type="entry name" value="Copia-like_N"/>
</dbReference>
<reference evidence="3" key="1">
    <citation type="submission" date="2016-04" db="EMBL/GenBank/DDBJ databases">
        <title>Cephalotus genome sequencing.</title>
        <authorList>
            <person name="Fukushima K."/>
            <person name="Hasebe M."/>
            <person name="Fang X."/>
        </authorList>
    </citation>
    <scope>NUCLEOTIDE SEQUENCE [LARGE SCALE GENOMIC DNA]</scope>
    <source>
        <strain evidence="3">cv. St1</strain>
    </source>
</reference>